<feature type="signal peptide" evidence="2">
    <location>
        <begin position="1"/>
        <end position="20"/>
    </location>
</feature>
<dbReference type="InterPro" id="IPR006530">
    <property type="entry name" value="YD"/>
</dbReference>
<feature type="region of interest" description="Disordered" evidence="1">
    <location>
        <begin position="16"/>
        <end position="38"/>
    </location>
</feature>
<evidence type="ECO:0000313" key="3">
    <source>
        <dbReference type="EMBL" id="GIE13922.1"/>
    </source>
</evidence>
<dbReference type="PANTHER" id="PTHR32305:SF17">
    <property type="entry name" value="TRNA NUCLEASE WAPA"/>
    <property type="match status" value="1"/>
</dbReference>
<dbReference type="InterPro" id="IPR050708">
    <property type="entry name" value="T6SS_VgrG/RHS"/>
</dbReference>
<evidence type="ECO:0000313" key="4">
    <source>
        <dbReference type="Proteomes" id="UP000598174"/>
    </source>
</evidence>
<organism evidence="3 4">
    <name type="scientific">Paractinoplanes ferrugineus</name>
    <dbReference type="NCBI Taxonomy" id="113564"/>
    <lineage>
        <taxon>Bacteria</taxon>
        <taxon>Bacillati</taxon>
        <taxon>Actinomycetota</taxon>
        <taxon>Actinomycetes</taxon>
        <taxon>Micromonosporales</taxon>
        <taxon>Micromonosporaceae</taxon>
        <taxon>Paractinoplanes</taxon>
    </lineage>
</organism>
<keyword evidence="4" id="KW-1185">Reference proteome</keyword>
<dbReference type="PANTHER" id="PTHR32305">
    <property type="match status" value="1"/>
</dbReference>
<evidence type="ECO:0000256" key="1">
    <source>
        <dbReference type="SAM" id="MobiDB-lite"/>
    </source>
</evidence>
<dbReference type="NCBIfam" id="TIGR01643">
    <property type="entry name" value="YD_repeat_2x"/>
    <property type="match status" value="1"/>
</dbReference>
<evidence type="ECO:0008006" key="5">
    <source>
        <dbReference type="Google" id="ProtNLM"/>
    </source>
</evidence>
<feature type="chain" id="PRO_5037893941" description="RHS repeat-associated protein" evidence="2">
    <location>
        <begin position="21"/>
        <end position="2115"/>
    </location>
</feature>
<gene>
    <name evidence="3" type="ORF">Afe05nite_57620</name>
</gene>
<reference evidence="3" key="1">
    <citation type="submission" date="2021-01" db="EMBL/GenBank/DDBJ databases">
        <title>Whole genome shotgun sequence of Actinoplanes ferrugineus NBRC 15555.</title>
        <authorList>
            <person name="Komaki H."/>
            <person name="Tamura T."/>
        </authorList>
    </citation>
    <scope>NUCLEOTIDE SEQUENCE</scope>
    <source>
        <strain evidence="3">NBRC 15555</strain>
    </source>
</reference>
<dbReference type="Pfam" id="PF05593">
    <property type="entry name" value="RHS_repeat"/>
    <property type="match status" value="1"/>
</dbReference>
<protein>
    <recommendedName>
        <fullName evidence="5">RHS repeat-associated protein</fullName>
    </recommendedName>
</protein>
<dbReference type="NCBIfam" id="TIGR03696">
    <property type="entry name" value="Rhs_assc_core"/>
    <property type="match status" value="1"/>
</dbReference>
<evidence type="ECO:0000256" key="2">
    <source>
        <dbReference type="SAM" id="SignalP"/>
    </source>
</evidence>
<accession>A0A919MN48</accession>
<name>A0A919MN48_9ACTN</name>
<dbReference type="InterPro" id="IPR031325">
    <property type="entry name" value="RHS_repeat"/>
</dbReference>
<dbReference type="Gene3D" id="2.180.10.10">
    <property type="entry name" value="RHS repeat-associated core"/>
    <property type="match status" value="1"/>
</dbReference>
<dbReference type="Proteomes" id="UP000598174">
    <property type="component" value="Unassembled WGS sequence"/>
</dbReference>
<feature type="compositionally biased region" description="Pro residues" evidence="1">
    <location>
        <begin position="20"/>
        <end position="30"/>
    </location>
</feature>
<dbReference type="InterPro" id="IPR022385">
    <property type="entry name" value="Rhs_assc_core"/>
</dbReference>
<comment type="caution">
    <text evidence="3">The sequence shown here is derived from an EMBL/GenBank/DDBJ whole genome shotgun (WGS) entry which is preliminary data.</text>
</comment>
<dbReference type="EMBL" id="BOMM01000051">
    <property type="protein sequence ID" value="GIE13922.1"/>
    <property type="molecule type" value="Genomic_DNA"/>
</dbReference>
<sequence>MLAAALVSLAIAVPAGPAKAAPPTPAPPPAEKLDHDGHPVTTRAWTQQKVKDTSVVPPVWPKATTARVDVAGGHRTKAGDLPVWLSDASGLASVDVQVVDRARVPAAWRDGLMMKVSAAKSGKARLSVDYRGFAQAYGADWTSRLKLWQVPQCALTTPDGSACRSTALPTTADPAAGTVAATVNVETGSLVALAAAAAGKDGDFGATSLSPSATWSAGANSGAFSWDYPMRVVPATGPTPDVNLSYSSAAVDGRSEVTNNQPSWIGEGFDYAPGYIERRYVPCAEDSKNGANSTKASGDLCWRSDNATMNFGGHSGELIYQAGKGWHLRDEDGSKIEKLTGATNGDTGSATYGDIGEHWRVTTTDGTQYYFGLDDLPGETSATNSTLTVPVFGNHTGEPCHQSAFASSDCVQAWRWNLDYVVDVRGNTMSYWYGKETNKYARNATDSDDVTYDRAGYLIRVDYGTYDRTAATHGIAERNTEPYAQVKFQTDMRCFTNCGTEAAPTTANWKDTPWDQECKASAASCPGKYTPTFWTTKRLKKITTSVWDTTAKTPAWQDVESWTLGHTFSATADSTHTGLWLERIDHSGLVGTETSLPPVTFEAVSLANRVLTENGSADNWLRISSIVTETGARIKVDYSEPECTAAMTASLAPQSNTHRCYPVKVPDSSNPTGDVLVTQWWHKYVVTHVAEDDLQTSNAHPAPTKHTHYEYKDLPAWHYADDDGLTKPDRKTWDQWRGYGEIRTQVGDELNNRTLTATKFLRGMHGDRLAPSGGTRNIQVAAAYGSETVNDEDQFAGMVREQTVYNGVDTKPVSRTINVPWRSNATASRTINGDTVDARYVDTQVTYDQTALGVDGSRGWRTTGEHKSIDQTYGTLNWSQDDGDVSKTGDEKCAAYTYNRNITKNLTEKTSRTLTTALSCGASPSTVDDVIADERTYYDGATSLTTPPPFGSVTLTEKLKDWTPVTGTVWQTVSQATYDSAGRVKTATDIKGNVTENTYSPAVGGPLTAVSAKNNTVNWTTTTNSNPYWGSVTKTVDPNTRITADVDYDALGRVLRVWKLGWTRAAHSGKPAAEYEYKLAPDRDAYPYVASSTLNADGNYITSYQIMDAMMRPRQTQSISLGDSDDSEKRVVTDTIYDEFGQAATTYGAHAEPGTPSGTLWWEPEWSVPSITKNVHDRAGRVTDAVFLSGNNIDNLVEKWRTVTAYEGDLTKVTPPAGGTPKTTVTDSQSRVVALREHTTAAGVNGAYIETTYTFNRKDQQVKVTDTAGNTWTTGYDAKGRAIQKTDPDTGTTSTAYNDFNERESTTDARGEKLWYTYDSLGRKRTVRDDSETGPVRSEWRYDSTYGGQPGFRGQLTQSIRYEPAGSANAYKWQVRTFNDRYQATGVNYVVPPVETGLAGTYIYAYGFSAATGEQTSISYPEGGGLVTEQLTTHYDPVTGLPARLNTSLDDSGDATMATTSYTAYGERSGSIYKLHDNKFAQETVYRDEFTRRITRTTVNRETVAGTISDRNYTYDDAGNITSIEEKPTVGETDKQCFRTDMLGRLTTAWTPNIDVDCKATEPSVAGLAGPAPYWQDWTFDATGNRKTETTHAAEGDTLRKYEIPDVGHTVTSMTTTAPGGAATTTRYRYNSSGQMVCRPVTGSLTNNCDTNSGSQSVGWDAEGKPAAITAGGSGIETNVFDADGNRIIRRDTNGTTLYLPNQEIRKQGSAISGTRYYVFAGATCASRTASSAITDLTWLFNDHQGTQQIAVNDVTQNVTIRRQTPYGSSRGATTSWINSKGFVGGDNDPTGLLNIGARQYDPLLGRFISVDPVMDPADPQQWNGYAYANNSPVTNSDPSGLQYDHGDRPEVTHNSCWEDCQAAVKKQRDGCGNKCKSKSERCDGSACPKSHNISCQSNWVAIGGSINNSGACPRDDTHVPYMSLGAPSSWCAPAPGAGKCNDYFDAKNDIALWLALSCATPGQDTSLSCPLIKHYYGATGDDWELNVDEMLTKSEFSDAVKSSVGEVELKAMASCQDLCSYDFDTGWAPMSFDKNRSEDYFYGYRGMQYQVTGHVSVWGSGNASVSYQVNAYKSWNFDPNEKLRGVAFKGAANASGFGLAREFAAVGTSSIQSH</sequence>
<proteinExistence type="predicted"/>
<keyword evidence="2" id="KW-0732">Signal</keyword>